<organism evidence="1 2">
    <name type="scientific">Candidatus Woesebacteria bacterium GW2011_GWB1_38_8</name>
    <dbReference type="NCBI Taxonomy" id="1618570"/>
    <lineage>
        <taxon>Bacteria</taxon>
        <taxon>Candidatus Woeseibacteriota</taxon>
    </lineage>
</organism>
<sequence length="95" mass="10418">MVKQIIIKKAEAVSIEPTKKLAGVLSGSRVLDILEGLQDQTPLEVAKEVIEDGKKMVITTNWSTGESKRQFVVSVLLRKDQSLLSGIILSIITKD</sequence>
<dbReference type="AlphaFoldDB" id="A0A0G0LD03"/>
<evidence type="ECO:0000313" key="2">
    <source>
        <dbReference type="Proteomes" id="UP000034081"/>
    </source>
</evidence>
<dbReference type="STRING" id="1618570.UT08_C0004G0092"/>
<evidence type="ECO:0000313" key="1">
    <source>
        <dbReference type="EMBL" id="KKQ85780.1"/>
    </source>
</evidence>
<reference evidence="1 2" key="1">
    <citation type="journal article" date="2015" name="Nature">
        <title>rRNA introns, odd ribosomes, and small enigmatic genomes across a large radiation of phyla.</title>
        <authorList>
            <person name="Brown C.T."/>
            <person name="Hug L.A."/>
            <person name="Thomas B.C."/>
            <person name="Sharon I."/>
            <person name="Castelle C.J."/>
            <person name="Singh A."/>
            <person name="Wilkins M.J."/>
            <person name="Williams K.H."/>
            <person name="Banfield J.F."/>
        </authorList>
    </citation>
    <scope>NUCLEOTIDE SEQUENCE [LARGE SCALE GENOMIC DNA]</scope>
</reference>
<comment type="caution">
    <text evidence="1">The sequence shown here is derived from an EMBL/GenBank/DDBJ whole genome shotgun (WGS) entry which is preliminary data.</text>
</comment>
<gene>
    <name evidence="1" type="ORF">UT08_C0004G0092</name>
</gene>
<accession>A0A0G0LD03</accession>
<protein>
    <submittedName>
        <fullName evidence="1">Uncharacterized protein</fullName>
    </submittedName>
</protein>
<proteinExistence type="predicted"/>
<name>A0A0G0LD03_9BACT</name>
<dbReference type="Proteomes" id="UP000034081">
    <property type="component" value="Unassembled WGS sequence"/>
</dbReference>
<dbReference type="EMBL" id="LBVL01000004">
    <property type="protein sequence ID" value="KKQ85780.1"/>
    <property type="molecule type" value="Genomic_DNA"/>
</dbReference>